<sequence length="797" mass="86763">MTAGGPVFDVEPWAVRVRQLDLGAIAQSESIFALANGHVGLRGTLDEGEPRSVPGTYLNGFFEERPYSHAEVGYGFPASGQTLVNVTDGKIIRLIAGDSPLDLRYGEVHAHEQCLDFRTGILSRRTDWTSPSGRSVRVSSQRLVSFTRRSIAAISYEVEPLDGDLDIAIQSDLLVAEPGHNGDAHDPRGMAAIGASLEPQSAFGQGTEAALVHRTKRSGLRVAVGADHLVSTPGRADTSMVVNDNLARLTVATRVPRGERVRLVKYLAYGWSHRRSTAALRDQVEGALATARLAGWEGLAAEQSAALEEFWSNADVEIDGDPELQQAVRFALFHTLQAALRAQGRAIPAKGLTGPGYDGHTFWDAETFVLPVLTYTAPRAARDALGWRHSTLPLARERAETLGQQGAAFPWRTIRGEECSGYWPAGTAAFHINADIADAVARYVAATDDAEFDASTGLELLVETARLWTSLGHFDGEGGFRIHGVTGPDEYTAVVDDNAYTNLMAQRNLREAAAVCERRPEAAAAFGVDPEELKAWRLAADKVVVPYDEHLGVHNQSQGFTEHAEWDFAATTAEHYPLLLTHPYFEIYRKQVIKQADLVLALHLRGDAFTAAEKLRNFAYYEARTVRDSSLSAATQGVVAAEVGYLDLAYAYWRETALTDLRDLHRNIGHGLHIASMAGAWSMAVAGCGGMRDHDGRLSFAPRLPPALRRLSFRLGFRGRCLRVEVLPDEARYRLLGGEPLELTHHGETLTVAAGKEATRPIPPLPHLDPVTQPLGREPDGYAAGQPSQPGRTRPDS</sequence>
<evidence type="ECO:0000313" key="10">
    <source>
        <dbReference type="Proteomes" id="UP000481583"/>
    </source>
</evidence>
<evidence type="ECO:0000259" key="8">
    <source>
        <dbReference type="Pfam" id="PF03636"/>
    </source>
</evidence>
<feature type="binding site" evidence="4">
    <location>
        <begin position="594"/>
        <end position="595"/>
    </location>
    <ligand>
        <name>substrate</name>
    </ligand>
</feature>
<dbReference type="Pfam" id="PF03632">
    <property type="entry name" value="Glyco_hydro_65m"/>
    <property type="match status" value="1"/>
</dbReference>
<dbReference type="InterPro" id="IPR005194">
    <property type="entry name" value="Glyco_hydro_65_C"/>
</dbReference>
<dbReference type="InterPro" id="IPR005195">
    <property type="entry name" value="Glyco_hydro_65_M"/>
</dbReference>
<comment type="caution">
    <text evidence="9">The sequence shown here is derived from an EMBL/GenBank/DDBJ whole genome shotgun (WGS) entry which is preliminary data.</text>
</comment>
<dbReference type="Gene3D" id="2.60.420.10">
    <property type="entry name" value="Maltose phosphorylase, domain 3"/>
    <property type="match status" value="1"/>
</dbReference>
<dbReference type="GO" id="GO:0005975">
    <property type="term" value="P:carbohydrate metabolic process"/>
    <property type="evidence" value="ECO:0007669"/>
    <property type="project" value="InterPro"/>
</dbReference>
<keyword evidence="10" id="KW-1185">Reference proteome</keyword>
<dbReference type="InterPro" id="IPR011013">
    <property type="entry name" value="Gal_mutarotase_sf_dom"/>
</dbReference>
<dbReference type="Proteomes" id="UP000481583">
    <property type="component" value="Unassembled WGS sequence"/>
</dbReference>
<feature type="binding site" evidence="4">
    <location>
        <begin position="363"/>
        <end position="364"/>
    </location>
    <ligand>
        <name>substrate</name>
    </ligand>
</feature>
<dbReference type="GO" id="GO:0030246">
    <property type="term" value="F:carbohydrate binding"/>
    <property type="evidence" value="ECO:0007669"/>
    <property type="project" value="InterPro"/>
</dbReference>
<dbReference type="GO" id="GO:0004553">
    <property type="term" value="F:hydrolase activity, hydrolyzing O-glycosyl compounds"/>
    <property type="evidence" value="ECO:0007669"/>
    <property type="project" value="TreeGrafter"/>
</dbReference>
<evidence type="ECO:0000256" key="5">
    <source>
        <dbReference type="SAM" id="MobiDB-lite"/>
    </source>
</evidence>
<dbReference type="EMBL" id="JAAKZV010000160">
    <property type="protein sequence ID" value="NGN67739.1"/>
    <property type="molecule type" value="Genomic_DNA"/>
</dbReference>
<keyword evidence="2" id="KW-0326">Glycosidase</keyword>
<gene>
    <name evidence="9" type="ORF">G5C51_28045</name>
</gene>
<dbReference type="InterPro" id="IPR012341">
    <property type="entry name" value="6hp_glycosidase-like_sf"/>
</dbReference>
<feature type="domain" description="Glycoside hydrolase family 65 central catalytic" evidence="6">
    <location>
        <begin position="329"/>
        <end position="681"/>
    </location>
</feature>
<dbReference type="SUPFAM" id="SSF48208">
    <property type="entry name" value="Six-hairpin glycosidases"/>
    <property type="match status" value="1"/>
</dbReference>
<proteinExistence type="inferred from homology"/>
<dbReference type="GO" id="GO:0016757">
    <property type="term" value="F:glycosyltransferase activity"/>
    <property type="evidence" value="ECO:0007669"/>
    <property type="project" value="UniProtKB-ARBA"/>
</dbReference>
<dbReference type="InterPro" id="IPR005196">
    <property type="entry name" value="Glyco_hydro_65_N"/>
</dbReference>
<protein>
    <submittedName>
        <fullName evidence="9">Glycoside hydrolase family 65 protein</fullName>
    </submittedName>
</protein>
<dbReference type="PANTHER" id="PTHR11051">
    <property type="entry name" value="GLYCOSYL HYDROLASE-RELATED"/>
    <property type="match status" value="1"/>
</dbReference>
<feature type="domain" description="Glycoside hydrolase family 65 N-terminal" evidence="8">
    <location>
        <begin position="19"/>
        <end position="273"/>
    </location>
</feature>
<keyword evidence="9" id="KW-0378">Hydrolase</keyword>
<evidence type="ECO:0000256" key="3">
    <source>
        <dbReference type="PIRSR" id="PIRSR036289-50"/>
    </source>
</evidence>
<evidence type="ECO:0000313" key="9">
    <source>
        <dbReference type="EMBL" id="NGN67739.1"/>
    </source>
</evidence>
<dbReference type="PANTHER" id="PTHR11051:SF13">
    <property type="entry name" value="GLYCOSYL TRANSFERASE"/>
    <property type="match status" value="1"/>
</dbReference>
<organism evidence="9 10">
    <name type="scientific">Streptomyces coryli</name>
    <dbReference type="NCBI Taxonomy" id="1128680"/>
    <lineage>
        <taxon>Bacteria</taxon>
        <taxon>Bacillati</taxon>
        <taxon>Actinomycetota</taxon>
        <taxon>Actinomycetes</taxon>
        <taxon>Kitasatosporales</taxon>
        <taxon>Streptomycetaceae</taxon>
        <taxon>Streptomyces</taxon>
    </lineage>
</organism>
<dbReference type="SUPFAM" id="SSF74650">
    <property type="entry name" value="Galactose mutarotase-like"/>
    <property type="match status" value="1"/>
</dbReference>
<evidence type="ECO:0000256" key="1">
    <source>
        <dbReference type="ARBA" id="ARBA00006768"/>
    </source>
</evidence>
<feature type="domain" description="Glycoside hydrolase family 65 C-terminal" evidence="7">
    <location>
        <begin position="691"/>
        <end position="752"/>
    </location>
</feature>
<dbReference type="Pfam" id="PF03636">
    <property type="entry name" value="Glyco_hydro_65N"/>
    <property type="match status" value="1"/>
</dbReference>
<accession>A0A6G4U672</accession>
<dbReference type="PIRSF" id="PIRSF036289">
    <property type="entry name" value="Glycosyl_hydrolase_malt_phosph"/>
    <property type="match status" value="1"/>
</dbReference>
<dbReference type="InterPro" id="IPR037018">
    <property type="entry name" value="GH65_N"/>
</dbReference>
<evidence type="ECO:0000259" key="6">
    <source>
        <dbReference type="Pfam" id="PF03632"/>
    </source>
</evidence>
<feature type="region of interest" description="Disordered" evidence="5">
    <location>
        <begin position="756"/>
        <end position="797"/>
    </location>
</feature>
<dbReference type="InterPro" id="IPR008928">
    <property type="entry name" value="6-hairpin_glycosidase_sf"/>
</dbReference>
<evidence type="ECO:0000256" key="2">
    <source>
        <dbReference type="ARBA" id="ARBA00023295"/>
    </source>
</evidence>
<evidence type="ECO:0000256" key="4">
    <source>
        <dbReference type="PIRSR" id="PIRSR036289-51"/>
    </source>
</evidence>
<feature type="active site" description="Proton donor" evidence="3">
    <location>
        <position position="490"/>
    </location>
</feature>
<dbReference type="Gene3D" id="2.70.98.40">
    <property type="entry name" value="Glycoside hydrolase, family 65, N-terminal domain"/>
    <property type="match status" value="1"/>
</dbReference>
<dbReference type="InterPro" id="IPR017045">
    <property type="entry name" value="Malt_Pase/Glycosyl_Hdrlase"/>
</dbReference>
<comment type="similarity">
    <text evidence="1">Belongs to the glycosyl hydrolase 65 family.</text>
</comment>
<evidence type="ECO:0000259" key="7">
    <source>
        <dbReference type="Pfam" id="PF03633"/>
    </source>
</evidence>
<dbReference type="Pfam" id="PF03633">
    <property type="entry name" value="Glyco_hydro_65C"/>
    <property type="match status" value="1"/>
</dbReference>
<reference evidence="9 10" key="1">
    <citation type="submission" date="2020-02" db="EMBL/GenBank/DDBJ databases">
        <title>Whole-genome analyses of novel actinobacteria.</title>
        <authorList>
            <person name="Sahin N."/>
        </authorList>
    </citation>
    <scope>NUCLEOTIDE SEQUENCE [LARGE SCALE GENOMIC DNA]</scope>
    <source>
        <strain evidence="9 10">A7024</strain>
    </source>
</reference>
<dbReference type="Gene3D" id="1.50.10.10">
    <property type="match status" value="1"/>
</dbReference>
<dbReference type="RefSeq" id="WP_165241049.1">
    <property type="nucleotide sequence ID" value="NZ_JAAKZV010000160.1"/>
</dbReference>
<name>A0A6G4U672_9ACTN</name>
<dbReference type="AlphaFoldDB" id="A0A6G4U672"/>